<comment type="caution">
    <text evidence="1">The sequence shown here is derived from an EMBL/GenBank/DDBJ whole genome shotgun (WGS) entry which is preliminary data.</text>
</comment>
<dbReference type="AlphaFoldDB" id="A0A662DDK2"/>
<organism evidence="1 2">
    <name type="scientific">Aerophobetes bacterium</name>
    <dbReference type="NCBI Taxonomy" id="2030807"/>
    <lineage>
        <taxon>Bacteria</taxon>
        <taxon>Candidatus Aerophobota</taxon>
    </lineage>
</organism>
<proteinExistence type="predicted"/>
<feature type="non-terminal residue" evidence="1">
    <location>
        <position position="61"/>
    </location>
</feature>
<evidence type="ECO:0000313" key="2">
    <source>
        <dbReference type="Proteomes" id="UP000280417"/>
    </source>
</evidence>
<evidence type="ECO:0000313" key="1">
    <source>
        <dbReference type="EMBL" id="RLE12222.1"/>
    </source>
</evidence>
<dbReference type="Proteomes" id="UP000280417">
    <property type="component" value="Unassembled WGS sequence"/>
</dbReference>
<dbReference type="EMBL" id="QMQA01000182">
    <property type="protein sequence ID" value="RLE12222.1"/>
    <property type="molecule type" value="Genomic_DNA"/>
</dbReference>
<accession>A0A662DDK2</accession>
<name>A0A662DDK2_UNCAE</name>
<gene>
    <name evidence="1" type="ORF">DRJ04_06600</name>
</gene>
<sequence length="61" mass="6788">MPLRTGRELKKVFQELCPFEPDGKLKPEKERVTLLASNVNIPFEVQMSAFVQASVIGEGSP</sequence>
<protein>
    <submittedName>
        <fullName evidence="1">Uncharacterized protein</fullName>
    </submittedName>
</protein>
<reference evidence="1 2" key="1">
    <citation type="submission" date="2018-06" db="EMBL/GenBank/DDBJ databases">
        <title>Extensive metabolic versatility and redundancy in microbially diverse, dynamic hydrothermal sediments.</title>
        <authorList>
            <person name="Dombrowski N."/>
            <person name="Teske A."/>
            <person name="Baker B.J."/>
        </authorList>
    </citation>
    <scope>NUCLEOTIDE SEQUENCE [LARGE SCALE GENOMIC DNA]</scope>
    <source>
        <strain evidence="1">B3_G15</strain>
    </source>
</reference>